<comment type="similarity">
    <text evidence="2 4">Belongs to the TUB family.</text>
</comment>
<protein>
    <recommendedName>
        <fullName evidence="4">Tubby-like protein</fullName>
    </recommendedName>
</protein>
<dbReference type="GO" id="GO:0005737">
    <property type="term" value="C:cytoplasm"/>
    <property type="evidence" value="ECO:0007669"/>
    <property type="project" value="UniProtKB-SubCell"/>
</dbReference>
<dbReference type="EnsemblMetazoa" id="PPA12804.1">
    <property type="protein sequence ID" value="PPA12804.1"/>
    <property type="gene ID" value="WBGene00102358"/>
</dbReference>
<evidence type="ECO:0000313" key="8">
    <source>
        <dbReference type="Proteomes" id="UP000005239"/>
    </source>
</evidence>
<keyword evidence="8" id="KW-1185">Reference proteome</keyword>
<dbReference type="InterPro" id="IPR018066">
    <property type="entry name" value="Tubby_C_CS"/>
</dbReference>
<name>A0A8R1Y9I7_PRIPA</name>
<dbReference type="GO" id="GO:0061512">
    <property type="term" value="P:protein localization to cilium"/>
    <property type="evidence" value="ECO:0000318"/>
    <property type="project" value="GO_Central"/>
</dbReference>
<evidence type="ECO:0000256" key="4">
    <source>
        <dbReference type="RuleBase" id="RU361125"/>
    </source>
</evidence>
<dbReference type="PANTHER" id="PTHR16517">
    <property type="entry name" value="TUBBY-RELATED"/>
    <property type="match status" value="1"/>
</dbReference>
<dbReference type="PROSITE" id="PS01200">
    <property type="entry name" value="TUB_1"/>
    <property type="match status" value="1"/>
</dbReference>
<feature type="region of interest" description="Disordered" evidence="5">
    <location>
        <begin position="50"/>
        <end position="80"/>
    </location>
</feature>
<proteinExistence type="inferred from homology"/>
<accession>A0A8R1Y9I7</accession>
<dbReference type="GO" id="GO:0097730">
    <property type="term" value="C:non-motile cilium"/>
    <property type="evidence" value="ECO:0007669"/>
    <property type="project" value="EnsemblMetazoa"/>
</dbReference>
<dbReference type="SUPFAM" id="SSF54518">
    <property type="entry name" value="Tubby C-terminal domain-like"/>
    <property type="match status" value="1"/>
</dbReference>
<evidence type="ECO:0000256" key="1">
    <source>
        <dbReference type="ARBA" id="ARBA00004496"/>
    </source>
</evidence>
<dbReference type="OrthoDB" id="8775810at2759"/>
<dbReference type="Pfam" id="PF01167">
    <property type="entry name" value="Tub"/>
    <property type="match status" value="1"/>
</dbReference>
<sequence length="436" mass="49616">MRVRWNKEKRTPPSLFPTCQSFSFSVMESTKNDWMNETLHRQRLLLEERQRQKRISSGGIRSSPFDVSSRPTTASSLSSTLSSFSTHPLIDLSPSSPLTYSSINVPSTHPLDVHSQFDGSTRETDPSINTLTMSSTQSEGDPENEEDFECGRVAVSPRIEEKNGIVEETMLPMKEPDYEKIMKNLEEFVRMPAEEGVTYKCIINRDKNGMDKGMFPTYYLHLESNNKKKIFLLAARKRKKCKTANYLISTDPTRLLRTGEGFIGKVRSNAIGTSFTVYDEGKNPKHNGNSELIRAELAAVIYDQNFLGFRGPRKMTILTPGLSEGKEVLKIRPVAEKDTLLERYKSRRLDNVVKMTNKAPLWSEESQSFVLNFHGRVTQASVKNFQIVHEQDEEYVVMQFGRVSHDMFSMDFRYPLSAVQAFGIAMTSFHGKIACE</sequence>
<dbReference type="GO" id="GO:1990075">
    <property type="term" value="C:periciliary membrane compartment"/>
    <property type="evidence" value="ECO:0007669"/>
    <property type="project" value="EnsemblMetazoa"/>
</dbReference>
<reference evidence="8" key="1">
    <citation type="journal article" date="2008" name="Nat. Genet.">
        <title>The Pristionchus pacificus genome provides a unique perspective on nematode lifestyle and parasitism.</title>
        <authorList>
            <person name="Dieterich C."/>
            <person name="Clifton S.W."/>
            <person name="Schuster L.N."/>
            <person name="Chinwalla A."/>
            <person name="Delehaunty K."/>
            <person name="Dinkelacker I."/>
            <person name="Fulton L."/>
            <person name="Fulton R."/>
            <person name="Godfrey J."/>
            <person name="Minx P."/>
            <person name="Mitreva M."/>
            <person name="Roeseler W."/>
            <person name="Tian H."/>
            <person name="Witte H."/>
            <person name="Yang S.P."/>
            <person name="Wilson R.K."/>
            <person name="Sommer R.J."/>
        </authorList>
    </citation>
    <scope>NUCLEOTIDE SEQUENCE [LARGE SCALE GENOMIC DNA]</scope>
    <source>
        <strain evidence="8">PS312</strain>
    </source>
</reference>
<dbReference type="AlphaFoldDB" id="A0A8R1Y9I7"/>
<keyword evidence="3" id="KW-0963">Cytoplasm</keyword>
<dbReference type="Gene3D" id="3.20.90.10">
    <property type="entry name" value="Tubby Protein, Chain A"/>
    <property type="match status" value="1"/>
</dbReference>
<organism evidence="7 8">
    <name type="scientific">Pristionchus pacificus</name>
    <name type="common">Parasitic nematode worm</name>
    <dbReference type="NCBI Taxonomy" id="54126"/>
    <lineage>
        <taxon>Eukaryota</taxon>
        <taxon>Metazoa</taxon>
        <taxon>Ecdysozoa</taxon>
        <taxon>Nematoda</taxon>
        <taxon>Chromadorea</taxon>
        <taxon>Rhabditida</taxon>
        <taxon>Rhabditina</taxon>
        <taxon>Diplogasteromorpha</taxon>
        <taxon>Diplogasteroidea</taxon>
        <taxon>Neodiplogasteridae</taxon>
        <taxon>Pristionchus</taxon>
    </lineage>
</organism>
<dbReference type="InterPro" id="IPR000007">
    <property type="entry name" value="Tubby_C"/>
</dbReference>
<feature type="compositionally biased region" description="Low complexity" evidence="5">
    <location>
        <begin position="68"/>
        <end position="80"/>
    </location>
</feature>
<evidence type="ECO:0000259" key="6">
    <source>
        <dbReference type="Pfam" id="PF01167"/>
    </source>
</evidence>
<dbReference type="InterPro" id="IPR025659">
    <property type="entry name" value="Tubby-like_C"/>
</dbReference>
<dbReference type="PANTHER" id="PTHR16517:SF7">
    <property type="entry name" value="PROTEIN KING TUBBY"/>
    <property type="match status" value="1"/>
</dbReference>
<feature type="region of interest" description="Disordered" evidence="5">
    <location>
        <begin position="116"/>
        <end position="145"/>
    </location>
</feature>
<evidence type="ECO:0000313" key="7">
    <source>
        <dbReference type="EnsemblMetazoa" id="PPA12804.1"/>
    </source>
</evidence>
<reference evidence="7" key="2">
    <citation type="submission" date="2022-06" db="UniProtKB">
        <authorList>
            <consortium name="EnsemblMetazoa"/>
        </authorList>
    </citation>
    <scope>IDENTIFICATION</scope>
    <source>
        <strain evidence="7">PS312</strain>
    </source>
</reference>
<comment type="subcellular location">
    <subcellularLocation>
        <location evidence="1">Cytoplasm</location>
    </subcellularLocation>
</comment>
<dbReference type="Proteomes" id="UP000005239">
    <property type="component" value="Unassembled WGS sequence"/>
</dbReference>
<dbReference type="GO" id="GO:0005929">
    <property type="term" value="C:cilium"/>
    <property type="evidence" value="ECO:0000318"/>
    <property type="project" value="GO_Central"/>
</dbReference>
<feature type="compositionally biased region" description="Polar residues" evidence="5">
    <location>
        <begin position="126"/>
        <end position="139"/>
    </location>
</feature>
<dbReference type="PRINTS" id="PR01573">
    <property type="entry name" value="SUPERTUBBY"/>
</dbReference>
<gene>
    <name evidence="7" type="primary">WBGene00102358</name>
</gene>
<dbReference type="GO" id="GO:0097500">
    <property type="term" value="P:receptor localization to non-motile cilium"/>
    <property type="evidence" value="ECO:0007669"/>
    <property type="project" value="EnsemblMetazoa"/>
</dbReference>
<dbReference type="PROSITE" id="PS01201">
    <property type="entry name" value="TUB_2"/>
    <property type="match status" value="1"/>
</dbReference>
<evidence type="ECO:0000256" key="5">
    <source>
        <dbReference type="SAM" id="MobiDB-lite"/>
    </source>
</evidence>
<evidence type="ECO:0000256" key="3">
    <source>
        <dbReference type="ARBA" id="ARBA00022490"/>
    </source>
</evidence>
<evidence type="ECO:0000256" key="2">
    <source>
        <dbReference type="ARBA" id="ARBA00007129"/>
    </source>
</evidence>
<dbReference type="GO" id="GO:0050769">
    <property type="term" value="P:positive regulation of neurogenesis"/>
    <property type="evidence" value="ECO:0007669"/>
    <property type="project" value="EnsemblMetazoa"/>
</dbReference>
<feature type="domain" description="Tubby C-terminal" evidence="6">
    <location>
        <begin position="191"/>
        <end position="430"/>
    </location>
</feature>